<dbReference type="InterPro" id="IPR036249">
    <property type="entry name" value="Thioredoxin-like_sf"/>
</dbReference>
<protein>
    <recommendedName>
        <fullName evidence="1">Thioredoxin-like fold domain-containing protein</fullName>
    </recommendedName>
</protein>
<reference evidence="2" key="2">
    <citation type="submission" date="2021-01" db="EMBL/GenBank/DDBJ databases">
        <authorList>
            <person name="Schikora-Tamarit M.A."/>
        </authorList>
    </citation>
    <scope>NUCLEOTIDE SEQUENCE</scope>
    <source>
        <strain evidence="2">CBS2887</strain>
    </source>
</reference>
<comment type="caution">
    <text evidence="2">The sequence shown here is derived from an EMBL/GenBank/DDBJ whole genome shotgun (WGS) entry which is preliminary data.</text>
</comment>
<dbReference type="SUPFAM" id="SSF52833">
    <property type="entry name" value="Thioredoxin-like"/>
    <property type="match status" value="1"/>
</dbReference>
<dbReference type="OrthoDB" id="37297at2759"/>
<dbReference type="Gene3D" id="3.40.30.10">
    <property type="entry name" value="Glutaredoxin"/>
    <property type="match status" value="1"/>
</dbReference>
<name>A0A9P8TR00_WICPI</name>
<accession>A0A9P8TR00</accession>
<dbReference type="EMBL" id="JAEUBG010000605">
    <property type="protein sequence ID" value="KAH3687845.1"/>
    <property type="molecule type" value="Genomic_DNA"/>
</dbReference>
<dbReference type="InterPro" id="IPR012336">
    <property type="entry name" value="Thioredoxin-like_fold"/>
</dbReference>
<organism evidence="2 3">
    <name type="scientific">Wickerhamomyces pijperi</name>
    <name type="common">Yeast</name>
    <name type="synonym">Pichia pijperi</name>
    <dbReference type="NCBI Taxonomy" id="599730"/>
    <lineage>
        <taxon>Eukaryota</taxon>
        <taxon>Fungi</taxon>
        <taxon>Dikarya</taxon>
        <taxon>Ascomycota</taxon>
        <taxon>Saccharomycotina</taxon>
        <taxon>Saccharomycetes</taxon>
        <taxon>Phaffomycetales</taxon>
        <taxon>Wickerhamomycetaceae</taxon>
        <taxon>Wickerhamomyces</taxon>
    </lineage>
</organism>
<feature type="domain" description="Thioredoxin-like fold" evidence="1">
    <location>
        <begin position="27"/>
        <end position="208"/>
    </location>
</feature>
<dbReference type="PANTHER" id="PTHR33875:SF2">
    <property type="entry name" value="ACR183CP"/>
    <property type="match status" value="1"/>
</dbReference>
<dbReference type="Pfam" id="PF13462">
    <property type="entry name" value="Thioredoxin_4"/>
    <property type="match status" value="1"/>
</dbReference>
<evidence type="ECO:0000313" key="3">
    <source>
        <dbReference type="Proteomes" id="UP000774326"/>
    </source>
</evidence>
<evidence type="ECO:0000313" key="2">
    <source>
        <dbReference type="EMBL" id="KAH3687845.1"/>
    </source>
</evidence>
<gene>
    <name evidence="2" type="ORF">WICPIJ_001138</name>
</gene>
<keyword evidence="3" id="KW-1185">Reference proteome</keyword>
<dbReference type="AlphaFoldDB" id="A0A9P8TR00"/>
<dbReference type="PANTHER" id="PTHR33875">
    <property type="entry name" value="OS09G0542200 PROTEIN"/>
    <property type="match status" value="1"/>
</dbReference>
<evidence type="ECO:0000259" key="1">
    <source>
        <dbReference type="Pfam" id="PF13462"/>
    </source>
</evidence>
<sequence length="214" mass="24991">MSLLPKFSRSHIYPPLSSIIKVPEQLPNTIEVYLDYACPYSGKLYKKWYNELFPYLTQNPDKYRFIFKNYVQVWHPTSTLLHEASLAFQYVEPQNFLKFSYLLFDHIEEFYDTAVANSTRNEIYDKIYEIVIKPNGFNITKEQFLDNLTIVETQQGQPHRNSGNATSNDLKWFTKTGRQQGIHVTPTVVINGYEDQSIESSTEVSEVIAKLEKL</sequence>
<dbReference type="CDD" id="cd02972">
    <property type="entry name" value="DsbA_family"/>
    <property type="match status" value="1"/>
</dbReference>
<proteinExistence type="predicted"/>
<reference evidence="2" key="1">
    <citation type="journal article" date="2021" name="Open Biol.">
        <title>Shared evolutionary footprints suggest mitochondrial oxidative damage underlies multiple complex I losses in fungi.</title>
        <authorList>
            <person name="Schikora-Tamarit M.A."/>
            <person name="Marcet-Houben M."/>
            <person name="Nosek J."/>
            <person name="Gabaldon T."/>
        </authorList>
    </citation>
    <scope>NUCLEOTIDE SEQUENCE</scope>
    <source>
        <strain evidence="2">CBS2887</strain>
    </source>
</reference>
<dbReference type="Proteomes" id="UP000774326">
    <property type="component" value="Unassembled WGS sequence"/>
</dbReference>